<feature type="signal peptide" evidence="3">
    <location>
        <begin position="1"/>
        <end position="17"/>
    </location>
</feature>
<evidence type="ECO:0000313" key="4">
    <source>
        <dbReference type="EMBL" id="CAH1125801.1"/>
    </source>
</evidence>
<sequence length="298" mass="34722">MVHVIFLLMFLIDVVIGDWIEVTKVGHSNTKQLVGPKRLLTATPPSYKVTLDRPTSLYEITTIKKSAPIKQNEGEKLIYNNNETKKINLTNSKITHESDEEEILIEDEKINEPNFTQETKDDNISLEDDDDDDESTDEDSDEQNNKRVSVISIIRHVQTQLLDFKGRTLQAKVEHLEKLRDNMIYEIKYQISNMLNPPKENQSESRLFKDESGEYHMEYPSNEGALMTIGLLTFAVFLIKLVLKLIYIFKLKQQNYYPITTTTPVSIFLRKTKREIEQDDKIEESVRILRYLEEYSPS</sequence>
<gene>
    <name evidence="4" type="ORF">CEUTPL_LOCUS4693</name>
</gene>
<feature type="region of interest" description="Disordered" evidence="1">
    <location>
        <begin position="106"/>
        <end position="145"/>
    </location>
</feature>
<evidence type="ECO:0000256" key="3">
    <source>
        <dbReference type="SAM" id="SignalP"/>
    </source>
</evidence>
<organism evidence="4 5">
    <name type="scientific">Ceutorhynchus assimilis</name>
    <name type="common">cabbage seed weevil</name>
    <dbReference type="NCBI Taxonomy" id="467358"/>
    <lineage>
        <taxon>Eukaryota</taxon>
        <taxon>Metazoa</taxon>
        <taxon>Ecdysozoa</taxon>
        <taxon>Arthropoda</taxon>
        <taxon>Hexapoda</taxon>
        <taxon>Insecta</taxon>
        <taxon>Pterygota</taxon>
        <taxon>Neoptera</taxon>
        <taxon>Endopterygota</taxon>
        <taxon>Coleoptera</taxon>
        <taxon>Polyphaga</taxon>
        <taxon>Cucujiformia</taxon>
        <taxon>Curculionidae</taxon>
        <taxon>Ceutorhynchinae</taxon>
        <taxon>Ceutorhynchus</taxon>
    </lineage>
</organism>
<keyword evidence="2" id="KW-1133">Transmembrane helix</keyword>
<keyword evidence="5" id="KW-1185">Reference proteome</keyword>
<dbReference type="AlphaFoldDB" id="A0A9P0GJP9"/>
<name>A0A9P0GJP9_9CUCU</name>
<dbReference type="EMBL" id="OU892278">
    <property type="protein sequence ID" value="CAH1125801.1"/>
    <property type="molecule type" value="Genomic_DNA"/>
</dbReference>
<feature type="compositionally biased region" description="Acidic residues" evidence="1">
    <location>
        <begin position="124"/>
        <end position="142"/>
    </location>
</feature>
<keyword evidence="2" id="KW-0812">Transmembrane</keyword>
<dbReference type="Proteomes" id="UP001152799">
    <property type="component" value="Chromosome 2"/>
</dbReference>
<keyword evidence="3" id="KW-0732">Signal</keyword>
<protein>
    <submittedName>
        <fullName evidence="4">Uncharacterized protein</fullName>
    </submittedName>
</protein>
<proteinExistence type="predicted"/>
<reference evidence="4" key="1">
    <citation type="submission" date="2022-01" db="EMBL/GenBank/DDBJ databases">
        <authorList>
            <person name="King R."/>
        </authorList>
    </citation>
    <scope>NUCLEOTIDE SEQUENCE</scope>
</reference>
<dbReference type="OrthoDB" id="7675048at2759"/>
<evidence type="ECO:0000313" key="5">
    <source>
        <dbReference type="Proteomes" id="UP001152799"/>
    </source>
</evidence>
<accession>A0A9P0GJP9</accession>
<feature type="transmembrane region" description="Helical" evidence="2">
    <location>
        <begin position="224"/>
        <end position="243"/>
    </location>
</feature>
<feature type="chain" id="PRO_5040290788" evidence="3">
    <location>
        <begin position="18"/>
        <end position="298"/>
    </location>
</feature>
<evidence type="ECO:0000256" key="2">
    <source>
        <dbReference type="SAM" id="Phobius"/>
    </source>
</evidence>
<keyword evidence="2" id="KW-0472">Membrane</keyword>
<evidence type="ECO:0000256" key="1">
    <source>
        <dbReference type="SAM" id="MobiDB-lite"/>
    </source>
</evidence>